<dbReference type="OrthoDB" id="4174719at2"/>
<accession>A0A432X807</accession>
<dbReference type="EMBL" id="PIPQ01000002">
    <property type="protein sequence ID" value="RUO42972.1"/>
    <property type="molecule type" value="Genomic_DNA"/>
</dbReference>
<dbReference type="InterPro" id="IPR036509">
    <property type="entry name" value="Met_Sox_Rdtase_MsrA_sf"/>
</dbReference>
<dbReference type="HAMAP" id="MF_01401">
    <property type="entry name" value="MsrA"/>
    <property type="match status" value="1"/>
</dbReference>
<evidence type="ECO:0000256" key="1">
    <source>
        <dbReference type="ARBA" id="ARBA00023002"/>
    </source>
</evidence>
<keyword evidence="7" id="KW-1185">Reference proteome</keyword>
<dbReference type="PANTHER" id="PTHR43774:SF1">
    <property type="entry name" value="PEPTIDE METHIONINE SULFOXIDE REDUCTASE MSRA 2"/>
    <property type="match status" value="1"/>
</dbReference>
<organism evidence="6 7">
    <name type="scientific">Aliidiomarina taiwanensis</name>
    <dbReference type="NCBI Taxonomy" id="946228"/>
    <lineage>
        <taxon>Bacteria</taxon>
        <taxon>Pseudomonadati</taxon>
        <taxon>Pseudomonadota</taxon>
        <taxon>Gammaproteobacteria</taxon>
        <taxon>Alteromonadales</taxon>
        <taxon>Idiomarinaceae</taxon>
        <taxon>Aliidiomarina</taxon>
    </lineage>
</organism>
<evidence type="ECO:0000259" key="5">
    <source>
        <dbReference type="Pfam" id="PF01625"/>
    </source>
</evidence>
<name>A0A432X807_9GAMM</name>
<dbReference type="EC" id="1.8.4.11" evidence="4"/>
<dbReference type="RefSeq" id="WP_126757188.1">
    <property type="nucleotide sequence ID" value="NZ_PIPQ01000002.1"/>
</dbReference>
<evidence type="ECO:0000256" key="4">
    <source>
        <dbReference type="HAMAP-Rule" id="MF_01401"/>
    </source>
</evidence>
<dbReference type="PANTHER" id="PTHR43774">
    <property type="entry name" value="PEPTIDE METHIONINE SULFOXIDE REDUCTASE"/>
    <property type="match status" value="1"/>
</dbReference>
<protein>
    <recommendedName>
        <fullName evidence="4">Peptide methionine sulfoxide reductase MsrA</fullName>
        <shortName evidence="4">Protein-methionine-S-oxide reductase</shortName>
        <ecNumber evidence="4">1.8.4.11</ecNumber>
    </recommendedName>
    <alternativeName>
        <fullName evidence="4">Peptide-methionine (S)-S-oxide reductase</fullName>
        <shortName evidence="4">Peptide Met(O) reductase</shortName>
    </alternativeName>
</protein>
<dbReference type="Pfam" id="PF01625">
    <property type="entry name" value="PMSR"/>
    <property type="match status" value="1"/>
</dbReference>
<evidence type="ECO:0000256" key="3">
    <source>
        <dbReference type="ARBA" id="ARBA00048782"/>
    </source>
</evidence>
<evidence type="ECO:0000256" key="2">
    <source>
        <dbReference type="ARBA" id="ARBA00047806"/>
    </source>
</evidence>
<feature type="active site" evidence="4">
    <location>
        <position position="13"/>
    </location>
</feature>
<dbReference type="AlphaFoldDB" id="A0A432X807"/>
<evidence type="ECO:0000313" key="7">
    <source>
        <dbReference type="Proteomes" id="UP000286976"/>
    </source>
</evidence>
<dbReference type="NCBIfam" id="TIGR00401">
    <property type="entry name" value="msrA"/>
    <property type="match status" value="1"/>
</dbReference>
<comment type="similarity">
    <text evidence="4">Belongs to the MsrA Met sulfoxide reductase family.</text>
</comment>
<dbReference type="GO" id="GO:0033744">
    <property type="term" value="F:L-methionine:thioredoxin-disulfide S-oxidoreductase activity"/>
    <property type="evidence" value="ECO:0007669"/>
    <property type="project" value="RHEA"/>
</dbReference>
<dbReference type="SUPFAM" id="SSF55068">
    <property type="entry name" value="Peptide methionine sulfoxide reductase"/>
    <property type="match status" value="1"/>
</dbReference>
<dbReference type="InterPro" id="IPR002569">
    <property type="entry name" value="Met_Sox_Rdtase_MsrA_dom"/>
</dbReference>
<evidence type="ECO:0000313" key="6">
    <source>
        <dbReference type="EMBL" id="RUO42972.1"/>
    </source>
</evidence>
<comment type="catalytic activity">
    <reaction evidence="3 4">
        <text>[thioredoxin]-disulfide + L-methionine + H2O = L-methionine (S)-S-oxide + [thioredoxin]-dithiol</text>
        <dbReference type="Rhea" id="RHEA:19993"/>
        <dbReference type="Rhea" id="RHEA-COMP:10698"/>
        <dbReference type="Rhea" id="RHEA-COMP:10700"/>
        <dbReference type="ChEBI" id="CHEBI:15377"/>
        <dbReference type="ChEBI" id="CHEBI:29950"/>
        <dbReference type="ChEBI" id="CHEBI:50058"/>
        <dbReference type="ChEBI" id="CHEBI:57844"/>
        <dbReference type="ChEBI" id="CHEBI:58772"/>
        <dbReference type="EC" id="1.8.4.11"/>
    </reaction>
</comment>
<comment type="catalytic activity">
    <reaction evidence="2 4">
        <text>L-methionyl-[protein] + [thioredoxin]-disulfide + H2O = L-methionyl-(S)-S-oxide-[protein] + [thioredoxin]-dithiol</text>
        <dbReference type="Rhea" id="RHEA:14217"/>
        <dbReference type="Rhea" id="RHEA-COMP:10698"/>
        <dbReference type="Rhea" id="RHEA-COMP:10700"/>
        <dbReference type="Rhea" id="RHEA-COMP:12313"/>
        <dbReference type="Rhea" id="RHEA-COMP:12315"/>
        <dbReference type="ChEBI" id="CHEBI:15377"/>
        <dbReference type="ChEBI" id="CHEBI:16044"/>
        <dbReference type="ChEBI" id="CHEBI:29950"/>
        <dbReference type="ChEBI" id="CHEBI:44120"/>
        <dbReference type="ChEBI" id="CHEBI:50058"/>
        <dbReference type="EC" id="1.8.4.11"/>
    </reaction>
</comment>
<dbReference type="Proteomes" id="UP000286976">
    <property type="component" value="Unassembled WGS sequence"/>
</dbReference>
<comment type="function">
    <text evidence="4">Has an important function as a repair enzyme for proteins that have been inactivated by oxidation. Catalyzes the reversible oxidation-reduction of methionine sulfoxide in proteins to methionine.</text>
</comment>
<sequence length="179" mass="20067">MSELSIATFGGGCFWCTEGAFQQLQGVHSVQSGYAGGHTENPTYEAVCTGNTGHAEVVQIQYDASVISYRELLEVLFAIHDPTQLNRQGNDIGTQYRSAIFYHTEAQREVAEAFIAEVTADEVFDQPIVTEISPLQNWYPAEDHHEDYFNRNPEQPYCAAVVAPKLARFRKTFADKLKK</sequence>
<dbReference type="GO" id="GO:0008113">
    <property type="term" value="F:peptide-methionine (S)-S-oxide reductase activity"/>
    <property type="evidence" value="ECO:0007669"/>
    <property type="project" value="UniProtKB-UniRule"/>
</dbReference>
<gene>
    <name evidence="4 6" type="primary">msrA</name>
    <name evidence="6" type="ORF">CWE15_06105</name>
</gene>
<proteinExistence type="inferred from homology"/>
<comment type="caution">
    <text evidence="6">The sequence shown here is derived from an EMBL/GenBank/DDBJ whole genome shotgun (WGS) entry which is preliminary data.</text>
</comment>
<reference evidence="6 7" key="1">
    <citation type="journal article" date="2011" name="Front. Microbiol.">
        <title>Genomic signatures of strain selection and enhancement in Bacillus atrophaeus var. globigii, a historical biowarfare simulant.</title>
        <authorList>
            <person name="Gibbons H.S."/>
            <person name="Broomall S.M."/>
            <person name="McNew L.A."/>
            <person name="Daligault H."/>
            <person name="Chapman C."/>
            <person name="Bruce D."/>
            <person name="Karavis M."/>
            <person name="Krepps M."/>
            <person name="McGregor P.A."/>
            <person name="Hong C."/>
            <person name="Park K.H."/>
            <person name="Akmal A."/>
            <person name="Feldman A."/>
            <person name="Lin J.S."/>
            <person name="Chang W.E."/>
            <person name="Higgs B.W."/>
            <person name="Demirev P."/>
            <person name="Lindquist J."/>
            <person name="Liem A."/>
            <person name="Fochler E."/>
            <person name="Read T.D."/>
            <person name="Tapia R."/>
            <person name="Johnson S."/>
            <person name="Bishop-Lilly K.A."/>
            <person name="Detter C."/>
            <person name="Han C."/>
            <person name="Sozhamannan S."/>
            <person name="Rosenzweig C.N."/>
            <person name="Skowronski E.W."/>
        </authorList>
    </citation>
    <scope>NUCLEOTIDE SEQUENCE [LARGE SCALE GENOMIC DNA]</scope>
    <source>
        <strain evidence="6 7">AIT1</strain>
    </source>
</reference>
<keyword evidence="1 4" id="KW-0560">Oxidoreductase</keyword>
<dbReference type="Gene3D" id="3.30.1060.10">
    <property type="entry name" value="Peptide methionine sulphoxide reductase MsrA"/>
    <property type="match status" value="1"/>
</dbReference>
<feature type="domain" description="Peptide methionine sulphoxide reductase MsrA" evidence="5">
    <location>
        <begin position="7"/>
        <end position="158"/>
    </location>
</feature>